<dbReference type="CDD" id="cd00104">
    <property type="entry name" value="KAZAL_FS"/>
    <property type="match status" value="5"/>
</dbReference>
<accession>A0AAV2QXP1</accession>
<dbReference type="PANTHER" id="PTHR10913:SF45">
    <property type="entry name" value="FOLLISTATIN, ISOFORM A-RELATED"/>
    <property type="match status" value="1"/>
</dbReference>
<feature type="domain" description="Kazal-like" evidence="4">
    <location>
        <begin position="47"/>
        <end position="98"/>
    </location>
</feature>
<dbReference type="Pfam" id="PF07648">
    <property type="entry name" value="Kazal_2"/>
    <property type="match status" value="2"/>
</dbReference>
<feature type="domain" description="Kazal-like" evidence="4">
    <location>
        <begin position="333"/>
        <end position="384"/>
    </location>
</feature>
<reference evidence="5 6" key="1">
    <citation type="submission" date="2024-05" db="EMBL/GenBank/DDBJ databases">
        <authorList>
            <person name="Wallberg A."/>
        </authorList>
    </citation>
    <scope>NUCLEOTIDE SEQUENCE [LARGE SCALE GENOMIC DNA]</scope>
</reference>
<dbReference type="Pfam" id="PF00050">
    <property type="entry name" value="Kazal_1"/>
    <property type="match status" value="3"/>
</dbReference>
<keyword evidence="2" id="KW-0722">Serine protease inhibitor</keyword>
<dbReference type="InterPro" id="IPR036058">
    <property type="entry name" value="Kazal_dom_sf"/>
</dbReference>
<sequence>GIPISFAHDGSEDMFISESDALRDMVFGQLAAFFRGGDSSEPLVDAEYKVDKCMKMCPKIFLPLCGSDGRTYGNKCVFEIEHCRNPRLKFRYHGMCKFADQLCTQECPNDFEPICGTDGITYPNKCMFLIAGCKDPDLRVNNLSACTDDNEVLTMLREWKGSNNNHNGPPIHIKPDQSDEKIFFDEFVQPLKDDHCTTECPDDYEPICGTDGITYPNMCTFIISLCRNPQLQIKYLHPCSGDEGSDEAKMITYDEPGKLKTKKNDDHCTTECPDDYEPICGTDGITYPNMCTFIISLCRNPQLQIKYLQPCSGDGSDEAKMITYDEPGKYKTKKYDNPCTTECPNDYEPICGTDGITYPNMCTFIVSLCRNPKLQIKSLLPCSGDEGSNGAKRISLDEPGKPKIKKYGINNNINRIFKSSSEEGYDKYLADERFLFDQSIP</sequence>
<evidence type="ECO:0000256" key="3">
    <source>
        <dbReference type="ARBA" id="ARBA00023157"/>
    </source>
</evidence>
<dbReference type="SUPFAM" id="SSF100895">
    <property type="entry name" value="Kazal-type serine protease inhibitors"/>
    <property type="match status" value="5"/>
</dbReference>
<dbReference type="Gene3D" id="3.30.60.30">
    <property type="match status" value="5"/>
</dbReference>
<protein>
    <recommendedName>
        <fullName evidence="4">Kazal-like domain-containing protein</fullName>
    </recommendedName>
</protein>
<dbReference type="SMART" id="SM00280">
    <property type="entry name" value="KAZAL"/>
    <property type="match status" value="5"/>
</dbReference>
<evidence type="ECO:0000256" key="2">
    <source>
        <dbReference type="ARBA" id="ARBA00022900"/>
    </source>
</evidence>
<feature type="non-terminal residue" evidence="5">
    <location>
        <position position="1"/>
    </location>
</feature>
<dbReference type="AlphaFoldDB" id="A0AAV2QXP1"/>
<dbReference type="InterPro" id="IPR002350">
    <property type="entry name" value="Kazal_dom"/>
</dbReference>
<feature type="domain" description="Kazal-like" evidence="4">
    <location>
        <begin position="99"/>
        <end position="148"/>
    </location>
</feature>
<dbReference type="GO" id="GO:0005576">
    <property type="term" value="C:extracellular region"/>
    <property type="evidence" value="ECO:0007669"/>
    <property type="project" value="TreeGrafter"/>
</dbReference>
<evidence type="ECO:0000256" key="1">
    <source>
        <dbReference type="ARBA" id="ARBA00022690"/>
    </source>
</evidence>
<dbReference type="InterPro" id="IPR050653">
    <property type="entry name" value="Prot_Inhib_GrowthFact_Antg"/>
</dbReference>
<organism evidence="5 6">
    <name type="scientific">Meganyctiphanes norvegica</name>
    <name type="common">Northern krill</name>
    <name type="synonym">Thysanopoda norvegica</name>
    <dbReference type="NCBI Taxonomy" id="48144"/>
    <lineage>
        <taxon>Eukaryota</taxon>
        <taxon>Metazoa</taxon>
        <taxon>Ecdysozoa</taxon>
        <taxon>Arthropoda</taxon>
        <taxon>Crustacea</taxon>
        <taxon>Multicrustacea</taxon>
        <taxon>Malacostraca</taxon>
        <taxon>Eumalacostraca</taxon>
        <taxon>Eucarida</taxon>
        <taxon>Euphausiacea</taxon>
        <taxon>Euphausiidae</taxon>
        <taxon>Meganyctiphanes</taxon>
    </lineage>
</organism>
<name>A0AAV2QXP1_MEGNR</name>
<dbReference type="PANTHER" id="PTHR10913">
    <property type="entry name" value="FOLLISTATIN-RELATED"/>
    <property type="match status" value="1"/>
</dbReference>
<proteinExistence type="predicted"/>
<evidence type="ECO:0000313" key="5">
    <source>
        <dbReference type="EMBL" id="CAL4100024.1"/>
    </source>
</evidence>
<evidence type="ECO:0000259" key="4">
    <source>
        <dbReference type="PROSITE" id="PS51465"/>
    </source>
</evidence>
<dbReference type="EMBL" id="CAXKWB010011094">
    <property type="protein sequence ID" value="CAL4100024.1"/>
    <property type="molecule type" value="Genomic_DNA"/>
</dbReference>
<keyword evidence="3" id="KW-1015">Disulfide bond</keyword>
<keyword evidence="1" id="KW-0646">Protease inhibitor</keyword>
<keyword evidence="6" id="KW-1185">Reference proteome</keyword>
<gene>
    <name evidence="5" type="ORF">MNOR_LOCUS16693</name>
</gene>
<evidence type="ECO:0000313" key="6">
    <source>
        <dbReference type="Proteomes" id="UP001497623"/>
    </source>
</evidence>
<comment type="caution">
    <text evidence="5">The sequence shown here is derived from an EMBL/GenBank/DDBJ whole genome shotgun (WGS) entry which is preliminary data.</text>
</comment>
<feature type="domain" description="Kazal-like" evidence="4">
    <location>
        <begin position="262"/>
        <end position="313"/>
    </location>
</feature>
<dbReference type="Proteomes" id="UP001497623">
    <property type="component" value="Unassembled WGS sequence"/>
</dbReference>
<dbReference type="PROSITE" id="PS51465">
    <property type="entry name" value="KAZAL_2"/>
    <property type="match status" value="5"/>
</dbReference>
<feature type="domain" description="Kazal-like" evidence="4">
    <location>
        <begin position="190"/>
        <end position="241"/>
    </location>
</feature>
<feature type="non-terminal residue" evidence="5">
    <location>
        <position position="441"/>
    </location>
</feature>